<proteinExistence type="predicted"/>
<protein>
    <submittedName>
        <fullName evidence="2">Uncharacterized protein</fullName>
    </submittedName>
</protein>
<sequence length="529" mass="58143">MTSHHFTLPKTSAKRRVQPPSRHGAEVVLTKEARATLRVGCRERSDRFQAALDSAWHKVDEITQTLASTHHKSTRHVRNELHFGFGRHLSRHKKINPWNAYCWKKGDRSSEVTRTRTPHVRVDADKENGPSRDLSILPAFVKQNLPEYHTLTADEKEQLVKEYSEHVIDRKTLNAIEEELLNLRARTGVEAILYATRGSTDLPLRAVTFETEGVKEFMGAVIHMDTLDFVSKMEGFAVQGVRGAASNHRERISNVRGSIRKLINEKLREITGDAKAKMQWTAYFRNIVSHYRVAIEGWPSTVPLANLSEASSSLPQLEMLERKWEMGLTHWKKLSLEQFEALKRERDEKIESGEIVEQTRHTRSDKGTKRSRTGGADSSSRQSKKARSTPVVHEEENAQDSTGPAPTPADMSTSATSSANSDDVTASNTLTEGHDAGNTTASGTVTGEQGSSDATSGDSSSANSDDATASNTLTEGHDAGNIMASGGEQGSSNDTTSGDGMPEESGSEDLMAQLADTIDGFDTTAASLY</sequence>
<comment type="caution">
    <text evidence="2">The sequence shown here is derived from an EMBL/GenBank/DDBJ whole genome shotgun (WGS) entry which is preliminary data.</text>
</comment>
<reference evidence="2" key="1">
    <citation type="submission" date="2019-10" db="EMBL/GenBank/DDBJ databases">
        <authorList>
            <consortium name="DOE Joint Genome Institute"/>
            <person name="Kuo A."/>
            <person name="Miyauchi S."/>
            <person name="Kiss E."/>
            <person name="Drula E."/>
            <person name="Kohler A."/>
            <person name="Sanchez-Garcia M."/>
            <person name="Andreopoulos B."/>
            <person name="Barry K.W."/>
            <person name="Bonito G."/>
            <person name="Buee M."/>
            <person name="Carver A."/>
            <person name="Chen C."/>
            <person name="Cichocki N."/>
            <person name="Clum A."/>
            <person name="Culley D."/>
            <person name="Crous P.W."/>
            <person name="Fauchery L."/>
            <person name="Girlanda M."/>
            <person name="Hayes R."/>
            <person name="Keri Z."/>
            <person name="LaButti K."/>
            <person name="Lipzen A."/>
            <person name="Lombard V."/>
            <person name="Magnuson J."/>
            <person name="Maillard F."/>
            <person name="Morin E."/>
            <person name="Murat C."/>
            <person name="Nolan M."/>
            <person name="Ohm R."/>
            <person name="Pangilinan J."/>
            <person name="Pereira M."/>
            <person name="Perotto S."/>
            <person name="Peter M."/>
            <person name="Riley R."/>
            <person name="Sitrit Y."/>
            <person name="Stielow B."/>
            <person name="Szollosi G."/>
            <person name="Zifcakova L."/>
            <person name="Stursova M."/>
            <person name="Spatafora J.W."/>
            <person name="Tedersoo L."/>
            <person name="Vaario L.-M."/>
            <person name="Yamada A."/>
            <person name="Yan M."/>
            <person name="Wang P."/>
            <person name="Xu J."/>
            <person name="Bruns T."/>
            <person name="Baldrian P."/>
            <person name="Vilgalys R."/>
            <person name="Henrissat B."/>
            <person name="Grigoriev I.V."/>
            <person name="Hibbett D."/>
            <person name="Nagy L.G."/>
            <person name="Martin F.M."/>
        </authorList>
    </citation>
    <scope>NUCLEOTIDE SEQUENCE</scope>
    <source>
        <strain evidence="2">BED1</strain>
    </source>
</reference>
<accession>A0AAD4BVH3</accession>
<feature type="compositionally biased region" description="Basic and acidic residues" evidence="1">
    <location>
        <begin position="352"/>
        <end position="368"/>
    </location>
</feature>
<feature type="region of interest" description="Disordered" evidence="1">
    <location>
        <begin position="1"/>
        <end position="24"/>
    </location>
</feature>
<keyword evidence="3" id="KW-1185">Reference proteome</keyword>
<organism evidence="2 3">
    <name type="scientific">Boletus edulis BED1</name>
    <dbReference type="NCBI Taxonomy" id="1328754"/>
    <lineage>
        <taxon>Eukaryota</taxon>
        <taxon>Fungi</taxon>
        <taxon>Dikarya</taxon>
        <taxon>Basidiomycota</taxon>
        <taxon>Agaricomycotina</taxon>
        <taxon>Agaricomycetes</taxon>
        <taxon>Agaricomycetidae</taxon>
        <taxon>Boletales</taxon>
        <taxon>Boletineae</taxon>
        <taxon>Boletaceae</taxon>
        <taxon>Boletoideae</taxon>
        <taxon>Boletus</taxon>
    </lineage>
</organism>
<evidence type="ECO:0000256" key="1">
    <source>
        <dbReference type="SAM" id="MobiDB-lite"/>
    </source>
</evidence>
<name>A0AAD4BVH3_BOLED</name>
<feature type="compositionally biased region" description="Polar residues" evidence="1">
    <location>
        <begin position="437"/>
        <end position="449"/>
    </location>
</feature>
<feature type="compositionally biased region" description="Low complexity" evidence="1">
    <location>
        <begin position="450"/>
        <end position="471"/>
    </location>
</feature>
<gene>
    <name evidence="2" type="ORF">L210DRAFT_3644661</name>
</gene>
<dbReference type="Proteomes" id="UP001194468">
    <property type="component" value="Unassembled WGS sequence"/>
</dbReference>
<evidence type="ECO:0000313" key="2">
    <source>
        <dbReference type="EMBL" id="KAF8441339.1"/>
    </source>
</evidence>
<evidence type="ECO:0000313" key="3">
    <source>
        <dbReference type="Proteomes" id="UP001194468"/>
    </source>
</evidence>
<dbReference type="AlphaFoldDB" id="A0AAD4BVH3"/>
<feature type="region of interest" description="Disordered" evidence="1">
    <location>
        <begin position="352"/>
        <end position="511"/>
    </location>
</feature>
<feature type="compositionally biased region" description="Low complexity" evidence="1">
    <location>
        <begin position="408"/>
        <end position="427"/>
    </location>
</feature>
<dbReference type="EMBL" id="WHUW01000010">
    <property type="protein sequence ID" value="KAF8441339.1"/>
    <property type="molecule type" value="Genomic_DNA"/>
</dbReference>
<reference evidence="2" key="2">
    <citation type="journal article" date="2020" name="Nat. Commun.">
        <title>Large-scale genome sequencing of mycorrhizal fungi provides insights into the early evolution of symbiotic traits.</title>
        <authorList>
            <person name="Miyauchi S."/>
            <person name="Kiss E."/>
            <person name="Kuo A."/>
            <person name="Drula E."/>
            <person name="Kohler A."/>
            <person name="Sanchez-Garcia M."/>
            <person name="Morin E."/>
            <person name="Andreopoulos B."/>
            <person name="Barry K.W."/>
            <person name="Bonito G."/>
            <person name="Buee M."/>
            <person name="Carver A."/>
            <person name="Chen C."/>
            <person name="Cichocki N."/>
            <person name="Clum A."/>
            <person name="Culley D."/>
            <person name="Crous P.W."/>
            <person name="Fauchery L."/>
            <person name="Girlanda M."/>
            <person name="Hayes R.D."/>
            <person name="Keri Z."/>
            <person name="LaButti K."/>
            <person name="Lipzen A."/>
            <person name="Lombard V."/>
            <person name="Magnuson J."/>
            <person name="Maillard F."/>
            <person name="Murat C."/>
            <person name="Nolan M."/>
            <person name="Ohm R.A."/>
            <person name="Pangilinan J."/>
            <person name="Pereira M.F."/>
            <person name="Perotto S."/>
            <person name="Peter M."/>
            <person name="Pfister S."/>
            <person name="Riley R."/>
            <person name="Sitrit Y."/>
            <person name="Stielow J.B."/>
            <person name="Szollosi G."/>
            <person name="Zifcakova L."/>
            <person name="Stursova M."/>
            <person name="Spatafora J.W."/>
            <person name="Tedersoo L."/>
            <person name="Vaario L.M."/>
            <person name="Yamada A."/>
            <person name="Yan M."/>
            <person name="Wang P."/>
            <person name="Xu J."/>
            <person name="Bruns T."/>
            <person name="Baldrian P."/>
            <person name="Vilgalys R."/>
            <person name="Dunand C."/>
            <person name="Henrissat B."/>
            <person name="Grigoriev I.V."/>
            <person name="Hibbett D."/>
            <person name="Nagy L.G."/>
            <person name="Martin F.M."/>
        </authorList>
    </citation>
    <scope>NUCLEOTIDE SEQUENCE</scope>
    <source>
        <strain evidence="2">BED1</strain>
    </source>
</reference>